<dbReference type="Pfam" id="PF01243">
    <property type="entry name" value="PNPOx_N"/>
    <property type="match status" value="1"/>
</dbReference>
<dbReference type="OrthoDB" id="9788889at2"/>
<dbReference type="PANTHER" id="PTHR35176">
    <property type="entry name" value="HEME OXYGENASE HI_0854-RELATED"/>
    <property type="match status" value="1"/>
</dbReference>
<dbReference type="GO" id="GO:0070967">
    <property type="term" value="F:coenzyme F420 binding"/>
    <property type="evidence" value="ECO:0007669"/>
    <property type="project" value="TreeGrafter"/>
</dbReference>
<evidence type="ECO:0000259" key="2">
    <source>
        <dbReference type="Pfam" id="PF01243"/>
    </source>
</evidence>
<dbReference type="InterPro" id="IPR012349">
    <property type="entry name" value="Split_barrel_FMN-bd"/>
</dbReference>
<accession>A0A543F129</accession>
<proteinExistence type="predicted"/>
<gene>
    <name evidence="3" type="ORF">FB391_1550</name>
</gene>
<keyword evidence="4" id="KW-1185">Reference proteome</keyword>
<protein>
    <submittedName>
        <fullName evidence="3">Pyridoxamine 5'-phosphate oxidase</fullName>
    </submittedName>
</protein>
<dbReference type="Gene3D" id="2.30.110.10">
    <property type="entry name" value="Electron Transport, Fmn-binding Protein, Chain A"/>
    <property type="match status" value="1"/>
</dbReference>
<dbReference type="Proteomes" id="UP000320235">
    <property type="component" value="Unassembled WGS sequence"/>
</dbReference>
<keyword evidence="1" id="KW-0560">Oxidoreductase</keyword>
<dbReference type="InterPro" id="IPR052019">
    <property type="entry name" value="F420H2_bilvrd_red/Heme_oxyg"/>
</dbReference>
<dbReference type="InterPro" id="IPR011576">
    <property type="entry name" value="Pyridox_Oxase_N"/>
</dbReference>
<dbReference type="RefSeq" id="WP_141893874.1">
    <property type="nucleotide sequence ID" value="NZ_BAABLH010000004.1"/>
</dbReference>
<dbReference type="SUPFAM" id="SSF50475">
    <property type="entry name" value="FMN-binding split barrel"/>
    <property type="match status" value="1"/>
</dbReference>
<sequence length="174" mass="18968">MSDSTWPSWSFRSTADAAYGETVLFDADDPAGVAHALTSENSYLTLATVGSDDGPWASPVWFAARGLELFVWASKPGARHSRHIAENPRVSLVIFDSRQSPGAGSALYASAAAGLVDDAGFDEALQIYNARSRERGLSEWDAVDLRAPARHRLYTAVADEVFVLDDHDERVRVR</sequence>
<evidence type="ECO:0000313" key="4">
    <source>
        <dbReference type="Proteomes" id="UP000320235"/>
    </source>
</evidence>
<comment type="caution">
    <text evidence="3">The sequence shown here is derived from an EMBL/GenBank/DDBJ whole genome shotgun (WGS) entry which is preliminary data.</text>
</comment>
<evidence type="ECO:0000313" key="3">
    <source>
        <dbReference type="EMBL" id="TQM27531.1"/>
    </source>
</evidence>
<feature type="domain" description="Pyridoxamine 5'-phosphate oxidase N-terminal" evidence="2">
    <location>
        <begin position="36"/>
        <end position="134"/>
    </location>
</feature>
<reference evidence="3 4" key="1">
    <citation type="submission" date="2019-06" db="EMBL/GenBank/DDBJ databases">
        <title>Sequencing the genomes of 1000 actinobacteria strains.</title>
        <authorList>
            <person name="Klenk H.-P."/>
        </authorList>
    </citation>
    <scope>NUCLEOTIDE SEQUENCE [LARGE SCALE GENOMIC DNA]</scope>
    <source>
        <strain evidence="3 4">DSM 105492</strain>
    </source>
</reference>
<name>A0A543F129_9MICO</name>
<dbReference type="PANTHER" id="PTHR35176:SF6">
    <property type="entry name" value="HEME OXYGENASE HI_0854-RELATED"/>
    <property type="match status" value="1"/>
</dbReference>
<dbReference type="GO" id="GO:0005829">
    <property type="term" value="C:cytosol"/>
    <property type="evidence" value="ECO:0007669"/>
    <property type="project" value="TreeGrafter"/>
</dbReference>
<dbReference type="GO" id="GO:0016627">
    <property type="term" value="F:oxidoreductase activity, acting on the CH-CH group of donors"/>
    <property type="evidence" value="ECO:0007669"/>
    <property type="project" value="TreeGrafter"/>
</dbReference>
<organism evidence="3 4">
    <name type="scientific">Microbacterium kyungheense</name>
    <dbReference type="NCBI Taxonomy" id="1263636"/>
    <lineage>
        <taxon>Bacteria</taxon>
        <taxon>Bacillati</taxon>
        <taxon>Actinomycetota</taxon>
        <taxon>Actinomycetes</taxon>
        <taxon>Micrococcales</taxon>
        <taxon>Microbacteriaceae</taxon>
        <taxon>Microbacterium</taxon>
    </lineage>
</organism>
<evidence type="ECO:0000256" key="1">
    <source>
        <dbReference type="ARBA" id="ARBA00023002"/>
    </source>
</evidence>
<dbReference type="EMBL" id="VFPE01000002">
    <property type="protein sequence ID" value="TQM27531.1"/>
    <property type="molecule type" value="Genomic_DNA"/>
</dbReference>
<dbReference type="AlphaFoldDB" id="A0A543F129"/>